<keyword evidence="2" id="KW-1185">Reference proteome</keyword>
<dbReference type="EMBL" id="WKJD01000004">
    <property type="protein sequence ID" value="MRX42338.1"/>
    <property type="molecule type" value="Genomic_DNA"/>
</dbReference>
<evidence type="ECO:0000313" key="2">
    <source>
        <dbReference type="Proteomes" id="UP000476511"/>
    </source>
</evidence>
<dbReference type="Proteomes" id="UP000476511">
    <property type="component" value="Unassembled WGS sequence"/>
</dbReference>
<evidence type="ECO:0000313" key="1">
    <source>
        <dbReference type="EMBL" id="MRX42338.1"/>
    </source>
</evidence>
<reference evidence="1 2" key="1">
    <citation type="submission" date="2019-11" db="EMBL/GenBank/DDBJ databases">
        <title>Agromyces kandeliae sp. nov., isolated from mangrove soil.</title>
        <authorList>
            <person name="Wang R."/>
        </authorList>
    </citation>
    <scope>NUCLEOTIDE SEQUENCE [LARGE SCALE GENOMIC DNA]</scope>
    <source>
        <strain evidence="1 2">Q22</strain>
    </source>
</reference>
<organism evidence="1 2">
    <name type="scientific">Agromyces kandeliae</name>
    <dbReference type="NCBI Taxonomy" id="2666141"/>
    <lineage>
        <taxon>Bacteria</taxon>
        <taxon>Bacillati</taxon>
        <taxon>Actinomycetota</taxon>
        <taxon>Actinomycetes</taxon>
        <taxon>Micrococcales</taxon>
        <taxon>Microbacteriaceae</taxon>
        <taxon>Agromyces</taxon>
    </lineage>
</organism>
<dbReference type="AlphaFoldDB" id="A0A6L5QYS1"/>
<proteinExistence type="predicted"/>
<sequence length="74" mass="8624">MTLVETLQRIKDRLTDQQARTGETLLMQRSEMDALWACVEVRAQAVDGREDIEVPDYFGDPKKRLRGGIFRRSR</sequence>
<name>A0A6L5QYS1_9MICO</name>
<dbReference type="RefSeq" id="WP_154344739.1">
    <property type="nucleotide sequence ID" value="NZ_WKJD01000004.1"/>
</dbReference>
<accession>A0A6L5QYS1</accession>
<protein>
    <submittedName>
        <fullName evidence="1">Uncharacterized protein</fullName>
    </submittedName>
</protein>
<comment type="caution">
    <text evidence="1">The sequence shown here is derived from an EMBL/GenBank/DDBJ whole genome shotgun (WGS) entry which is preliminary data.</text>
</comment>
<gene>
    <name evidence="1" type="ORF">GJR97_01210</name>
</gene>